<dbReference type="AlphaFoldDB" id="B8IMU8"/>
<protein>
    <recommendedName>
        <fullName evidence="2">DUF559 domain-containing protein</fullName>
    </recommendedName>
</protein>
<accession>B8IMU8</accession>
<dbReference type="EMBL" id="CP001349">
    <property type="protein sequence ID" value="ACL60291.1"/>
    <property type="molecule type" value="Genomic_DNA"/>
</dbReference>
<dbReference type="HOGENOM" id="CLU_107928_2_0_5"/>
<evidence type="ECO:0000313" key="3">
    <source>
        <dbReference type="EMBL" id="ACL60291.1"/>
    </source>
</evidence>
<dbReference type="PANTHER" id="PTHR38590">
    <property type="entry name" value="BLL0828 PROTEIN"/>
    <property type="match status" value="1"/>
</dbReference>
<dbReference type="eggNOG" id="COG2852">
    <property type="taxonomic scope" value="Bacteria"/>
</dbReference>
<dbReference type="Proteomes" id="UP000008207">
    <property type="component" value="Chromosome"/>
</dbReference>
<dbReference type="Pfam" id="PF04480">
    <property type="entry name" value="DUF559"/>
    <property type="match status" value="1"/>
</dbReference>
<evidence type="ECO:0000259" key="2">
    <source>
        <dbReference type="Pfam" id="PF04480"/>
    </source>
</evidence>
<dbReference type="InterPro" id="IPR007569">
    <property type="entry name" value="DUF559"/>
</dbReference>
<feature type="domain" description="DUF559" evidence="2">
    <location>
        <begin position="6"/>
        <end position="110"/>
    </location>
</feature>
<dbReference type="InterPro" id="IPR011335">
    <property type="entry name" value="Restrct_endonuc-II-like"/>
</dbReference>
<dbReference type="STRING" id="460265.Mnod_5447"/>
<dbReference type="RefSeq" id="WP_015931898.1">
    <property type="nucleotide sequence ID" value="NC_011894.1"/>
</dbReference>
<sequence>MIREPRRFARSLRQQATSAEDVLWRALRGRRLHGVKFRRQAPFLLYTVDFLCFERKLIVELDGRQHDWHDVYDARRTKEIERSGFALIRFRNDEVLSDLDAALNRISAALHPAGHPGPESSIPRPVSASGERSGETP</sequence>
<proteinExistence type="predicted"/>
<dbReference type="KEGG" id="mno:Mnod_5447"/>
<dbReference type="SUPFAM" id="SSF52980">
    <property type="entry name" value="Restriction endonuclease-like"/>
    <property type="match status" value="1"/>
</dbReference>
<reference evidence="3 4" key="1">
    <citation type="submission" date="2009-01" db="EMBL/GenBank/DDBJ databases">
        <title>Complete sequence of chromosome of Methylobacterium nodulans ORS 2060.</title>
        <authorList>
            <consortium name="US DOE Joint Genome Institute"/>
            <person name="Lucas S."/>
            <person name="Copeland A."/>
            <person name="Lapidus A."/>
            <person name="Glavina del Rio T."/>
            <person name="Dalin E."/>
            <person name="Tice H."/>
            <person name="Bruce D."/>
            <person name="Goodwin L."/>
            <person name="Pitluck S."/>
            <person name="Sims D."/>
            <person name="Brettin T."/>
            <person name="Detter J.C."/>
            <person name="Han C."/>
            <person name="Larimer F."/>
            <person name="Land M."/>
            <person name="Hauser L."/>
            <person name="Kyrpides N."/>
            <person name="Ivanova N."/>
            <person name="Marx C.J."/>
            <person name="Richardson P."/>
        </authorList>
    </citation>
    <scope>NUCLEOTIDE SEQUENCE [LARGE SCALE GENOMIC DNA]</scope>
    <source>
        <strain evidence="4">LMG 21967 / CNCM I-2342 / ORS 2060</strain>
    </source>
</reference>
<evidence type="ECO:0000256" key="1">
    <source>
        <dbReference type="SAM" id="MobiDB-lite"/>
    </source>
</evidence>
<dbReference type="InterPro" id="IPR047216">
    <property type="entry name" value="Endonuclease_DUF559_bact"/>
</dbReference>
<dbReference type="CDD" id="cd01038">
    <property type="entry name" value="Endonuclease_DUF559"/>
    <property type="match status" value="1"/>
</dbReference>
<name>B8IMU8_METNO</name>
<gene>
    <name evidence="3" type="ordered locus">Mnod_5447</name>
</gene>
<keyword evidence="4" id="KW-1185">Reference proteome</keyword>
<organism evidence="3 4">
    <name type="scientific">Methylobacterium nodulans (strain LMG 21967 / CNCM I-2342 / ORS 2060)</name>
    <dbReference type="NCBI Taxonomy" id="460265"/>
    <lineage>
        <taxon>Bacteria</taxon>
        <taxon>Pseudomonadati</taxon>
        <taxon>Pseudomonadota</taxon>
        <taxon>Alphaproteobacteria</taxon>
        <taxon>Hyphomicrobiales</taxon>
        <taxon>Methylobacteriaceae</taxon>
        <taxon>Methylobacterium</taxon>
    </lineage>
</organism>
<dbReference type="Gene3D" id="3.40.960.10">
    <property type="entry name" value="VSR Endonuclease"/>
    <property type="match status" value="1"/>
</dbReference>
<evidence type="ECO:0000313" key="4">
    <source>
        <dbReference type="Proteomes" id="UP000008207"/>
    </source>
</evidence>
<dbReference type="PANTHER" id="PTHR38590:SF1">
    <property type="entry name" value="BLL0828 PROTEIN"/>
    <property type="match status" value="1"/>
</dbReference>
<feature type="region of interest" description="Disordered" evidence="1">
    <location>
        <begin position="110"/>
        <end position="137"/>
    </location>
</feature>
<dbReference type="OrthoDB" id="9798754at2"/>